<accession>A0ABU5CJV9</accession>
<dbReference type="EMBL" id="JAROCA020000002">
    <property type="protein sequence ID" value="MDY0406599.1"/>
    <property type="molecule type" value="Genomic_DNA"/>
</dbReference>
<proteinExistence type="predicted"/>
<gene>
    <name evidence="2" type="ORF">P5G51_015615</name>
</gene>
<protein>
    <submittedName>
        <fullName evidence="2">Serine protease</fullName>
    </submittedName>
</protein>
<evidence type="ECO:0000313" key="3">
    <source>
        <dbReference type="Proteomes" id="UP001228376"/>
    </source>
</evidence>
<dbReference type="InterPro" id="IPR043504">
    <property type="entry name" value="Peptidase_S1_PA_chymotrypsin"/>
</dbReference>
<name>A0ABU5CJV9_9BACI</name>
<dbReference type="GO" id="GO:0008233">
    <property type="term" value="F:peptidase activity"/>
    <property type="evidence" value="ECO:0007669"/>
    <property type="project" value="UniProtKB-KW"/>
</dbReference>
<dbReference type="Gene3D" id="2.40.10.10">
    <property type="entry name" value="Trypsin-like serine proteases"/>
    <property type="match status" value="1"/>
</dbReference>
<sequence length="291" mass="31954">MKDICVLKLIEPSGAKSNLRIGNTDRIMVGERVAIIGFPHSDLGRVVLTQQTTEVGAKILLSNNGVKTKHLVLNIQARPGQSGSPVISLKDRTLVGILIGPYVPTVTGGISLGGIDPQTLHQTTHVVSTEYLQRMIEMEWNEIVSVVDIKDEEWLISLPKYQQDTIKDLLSIKEPEDAAIAWLTATTQNTSPFSAKNEDSSSYFDSIKAELYKLLCGNPEYDEERKELSGIIKSQDNRTLIVSSISGIIGSKVGLAGTFIAPVTVLLFMTISKVSINAWCEWQKENKEISS</sequence>
<evidence type="ECO:0000256" key="1">
    <source>
        <dbReference type="ARBA" id="ARBA00022825"/>
    </source>
</evidence>
<organism evidence="2 3">
    <name type="scientific">Tigheibacillus jepli</name>
    <dbReference type="NCBI Taxonomy" id="3035914"/>
    <lineage>
        <taxon>Bacteria</taxon>
        <taxon>Bacillati</taxon>
        <taxon>Bacillota</taxon>
        <taxon>Bacilli</taxon>
        <taxon>Bacillales</taxon>
        <taxon>Bacillaceae</taxon>
        <taxon>Tigheibacillus</taxon>
    </lineage>
</organism>
<dbReference type="GO" id="GO:0006508">
    <property type="term" value="P:proteolysis"/>
    <property type="evidence" value="ECO:0007669"/>
    <property type="project" value="UniProtKB-KW"/>
</dbReference>
<evidence type="ECO:0000313" key="2">
    <source>
        <dbReference type="EMBL" id="MDY0406599.1"/>
    </source>
</evidence>
<reference evidence="2 3" key="1">
    <citation type="submission" date="2023-10" db="EMBL/GenBank/DDBJ databases">
        <title>179-bfca-hs.</title>
        <authorList>
            <person name="Miliotis G."/>
            <person name="Sengupta P."/>
            <person name="Hameed A."/>
            <person name="Chuvochina M."/>
            <person name="Mcdonagh F."/>
            <person name="Simpson A.C."/>
            <person name="Singh N.K."/>
            <person name="Rekha P.D."/>
            <person name="Raman K."/>
            <person name="Hugenholtz P."/>
            <person name="Venkateswaran K."/>
        </authorList>
    </citation>
    <scope>NUCLEOTIDE SEQUENCE [LARGE SCALE GENOMIC DNA]</scope>
    <source>
        <strain evidence="2 3">179-BFC-A-HS</strain>
    </source>
</reference>
<keyword evidence="1" id="KW-0720">Serine protease</keyword>
<dbReference type="InterPro" id="IPR009003">
    <property type="entry name" value="Peptidase_S1_PA"/>
</dbReference>
<keyword evidence="3" id="KW-1185">Reference proteome</keyword>
<comment type="caution">
    <text evidence="2">The sequence shown here is derived from an EMBL/GenBank/DDBJ whole genome shotgun (WGS) entry which is preliminary data.</text>
</comment>
<keyword evidence="2" id="KW-0645">Protease</keyword>
<dbReference type="Pfam" id="PF13365">
    <property type="entry name" value="Trypsin_2"/>
    <property type="match status" value="1"/>
</dbReference>
<keyword evidence="1" id="KW-0378">Hydrolase</keyword>
<dbReference type="Proteomes" id="UP001228376">
    <property type="component" value="Unassembled WGS sequence"/>
</dbReference>
<dbReference type="SUPFAM" id="SSF50494">
    <property type="entry name" value="Trypsin-like serine proteases"/>
    <property type="match status" value="1"/>
</dbReference>